<organism evidence="4 5">
    <name type="scientific">Brachionus plicatilis</name>
    <name type="common">Marine rotifer</name>
    <name type="synonym">Brachionus muelleri</name>
    <dbReference type="NCBI Taxonomy" id="10195"/>
    <lineage>
        <taxon>Eukaryota</taxon>
        <taxon>Metazoa</taxon>
        <taxon>Spiralia</taxon>
        <taxon>Gnathifera</taxon>
        <taxon>Rotifera</taxon>
        <taxon>Eurotatoria</taxon>
        <taxon>Monogononta</taxon>
        <taxon>Pseudotrocha</taxon>
        <taxon>Ploima</taxon>
        <taxon>Brachionidae</taxon>
        <taxon>Brachionus</taxon>
    </lineage>
</organism>
<dbReference type="InterPro" id="IPR002048">
    <property type="entry name" value="EF_hand_dom"/>
</dbReference>
<evidence type="ECO:0000256" key="1">
    <source>
        <dbReference type="ARBA" id="ARBA00022837"/>
    </source>
</evidence>
<dbReference type="EMBL" id="REGN01007945">
    <property type="protein sequence ID" value="RNA04838.1"/>
    <property type="molecule type" value="Genomic_DNA"/>
</dbReference>
<name>A0A3M7Q1M1_BRAPC</name>
<keyword evidence="2" id="KW-0732">Signal</keyword>
<dbReference type="Gene3D" id="1.10.238.10">
    <property type="entry name" value="EF-hand"/>
    <property type="match status" value="1"/>
</dbReference>
<keyword evidence="1" id="KW-0106">Calcium</keyword>
<dbReference type="PROSITE" id="PS00018">
    <property type="entry name" value="EF_HAND_1"/>
    <property type="match status" value="1"/>
</dbReference>
<evidence type="ECO:0000259" key="3">
    <source>
        <dbReference type="PROSITE" id="PS50222"/>
    </source>
</evidence>
<feature type="domain" description="EF-hand" evidence="3">
    <location>
        <begin position="218"/>
        <end position="246"/>
    </location>
</feature>
<keyword evidence="5" id="KW-1185">Reference proteome</keyword>
<evidence type="ECO:0000313" key="5">
    <source>
        <dbReference type="Proteomes" id="UP000276133"/>
    </source>
</evidence>
<dbReference type="InterPro" id="IPR018247">
    <property type="entry name" value="EF_Hand_1_Ca_BS"/>
</dbReference>
<dbReference type="CDD" id="cd00051">
    <property type="entry name" value="EFh"/>
    <property type="match status" value="1"/>
</dbReference>
<dbReference type="SUPFAM" id="SSF47473">
    <property type="entry name" value="EF-hand"/>
    <property type="match status" value="1"/>
</dbReference>
<feature type="chain" id="PRO_5018040246" description="EF-hand domain-containing protein" evidence="2">
    <location>
        <begin position="24"/>
        <end position="282"/>
    </location>
</feature>
<dbReference type="GO" id="GO:0005509">
    <property type="term" value="F:calcium ion binding"/>
    <property type="evidence" value="ECO:0007669"/>
    <property type="project" value="InterPro"/>
</dbReference>
<feature type="signal peptide" evidence="2">
    <location>
        <begin position="1"/>
        <end position="23"/>
    </location>
</feature>
<dbReference type="Pfam" id="PF13499">
    <property type="entry name" value="EF-hand_7"/>
    <property type="match status" value="1"/>
</dbReference>
<protein>
    <recommendedName>
        <fullName evidence="3">EF-hand domain-containing protein</fullName>
    </recommendedName>
</protein>
<proteinExistence type="predicted"/>
<gene>
    <name evidence="4" type="ORF">BpHYR1_036963</name>
</gene>
<dbReference type="OrthoDB" id="26525at2759"/>
<sequence length="282" mass="31521">MLAANSFVFFLAISSLFCKLCSSAQFTLFSSVYFSSLFWSSVSVSALFGSCVNVSAPFGFSAKDSVKSGGSVHLPVSVGVSGIFLRSNLRLRLLSPFISPIRRSSPTISYILVQLSIDESSLKFFLKNTILKLKETTKKTFSCWTLGTFGPLYLDFSHCKKNQTIKTIRFSYHSEALGSCPTGNPVEAYYYYYYYFMNIIKKGKDYFSKSEDGYSAGAFLKKLDRNNDGKITEEDFFLALNSLGFGPAAEQLARDIFKKIDTNNNGMLDLYIMANLINQLSF</sequence>
<dbReference type="SMART" id="SM00054">
    <property type="entry name" value="EFh"/>
    <property type="match status" value="2"/>
</dbReference>
<reference evidence="4 5" key="1">
    <citation type="journal article" date="2018" name="Sci. Rep.">
        <title>Genomic signatures of local adaptation to the degree of environmental predictability in rotifers.</title>
        <authorList>
            <person name="Franch-Gras L."/>
            <person name="Hahn C."/>
            <person name="Garcia-Roger E.M."/>
            <person name="Carmona M.J."/>
            <person name="Serra M."/>
            <person name="Gomez A."/>
        </authorList>
    </citation>
    <scope>NUCLEOTIDE SEQUENCE [LARGE SCALE GENOMIC DNA]</scope>
    <source>
        <strain evidence="4">HYR1</strain>
    </source>
</reference>
<dbReference type="PROSITE" id="PS50222">
    <property type="entry name" value="EF_HAND_2"/>
    <property type="match status" value="1"/>
</dbReference>
<comment type="caution">
    <text evidence="4">The sequence shown here is derived from an EMBL/GenBank/DDBJ whole genome shotgun (WGS) entry which is preliminary data.</text>
</comment>
<evidence type="ECO:0000313" key="4">
    <source>
        <dbReference type="EMBL" id="RNA04838.1"/>
    </source>
</evidence>
<accession>A0A3M7Q1M1</accession>
<dbReference type="InterPro" id="IPR011992">
    <property type="entry name" value="EF-hand-dom_pair"/>
</dbReference>
<dbReference type="AlphaFoldDB" id="A0A3M7Q1M1"/>
<evidence type="ECO:0000256" key="2">
    <source>
        <dbReference type="SAM" id="SignalP"/>
    </source>
</evidence>
<dbReference type="Proteomes" id="UP000276133">
    <property type="component" value="Unassembled WGS sequence"/>
</dbReference>